<gene>
    <name evidence="3" type="ORF">Adt_31013</name>
</gene>
<protein>
    <recommendedName>
        <fullName evidence="5">Reverse transcriptase domain-containing protein</fullName>
    </recommendedName>
</protein>
<feature type="chain" id="PRO_5044741540" description="Reverse transcriptase domain-containing protein" evidence="2">
    <location>
        <begin position="32"/>
        <end position="251"/>
    </location>
</feature>
<evidence type="ECO:0000313" key="3">
    <source>
        <dbReference type="EMBL" id="KAL2486257.1"/>
    </source>
</evidence>
<evidence type="ECO:0000313" key="4">
    <source>
        <dbReference type="Proteomes" id="UP001604336"/>
    </source>
</evidence>
<keyword evidence="4" id="KW-1185">Reference proteome</keyword>
<proteinExistence type="predicted"/>
<evidence type="ECO:0000256" key="2">
    <source>
        <dbReference type="SAM" id="SignalP"/>
    </source>
</evidence>
<dbReference type="AlphaFoldDB" id="A0ABD1RCW2"/>
<dbReference type="EMBL" id="JBFOLK010000009">
    <property type="protein sequence ID" value="KAL2486257.1"/>
    <property type="molecule type" value="Genomic_DNA"/>
</dbReference>
<feature type="region of interest" description="Disordered" evidence="1">
    <location>
        <begin position="208"/>
        <end position="234"/>
    </location>
</feature>
<feature type="compositionally biased region" description="Polar residues" evidence="1">
    <location>
        <begin position="220"/>
        <end position="234"/>
    </location>
</feature>
<reference evidence="4" key="1">
    <citation type="submission" date="2024-07" db="EMBL/GenBank/DDBJ databases">
        <title>Two chromosome-level genome assemblies of Korean endemic species Abeliophyllum distichum and Forsythia ovata (Oleaceae).</title>
        <authorList>
            <person name="Jang H."/>
        </authorList>
    </citation>
    <scope>NUCLEOTIDE SEQUENCE [LARGE SCALE GENOMIC DNA]</scope>
</reference>
<name>A0ABD1RCW2_9LAMI</name>
<accession>A0ABD1RCW2</accession>
<dbReference type="Proteomes" id="UP001604336">
    <property type="component" value="Unassembled WGS sequence"/>
</dbReference>
<evidence type="ECO:0008006" key="5">
    <source>
        <dbReference type="Google" id="ProtNLM"/>
    </source>
</evidence>
<organism evidence="3 4">
    <name type="scientific">Abeliophyllum distichum</name>
    <dbReference type="NCBI Taxonomy" id="126358"/>
    <lineage>
        <taxon>Eukaryota</taxon>
        <taxon>Viridiplantae</taxon>
        <taxon>Streptophyta</taxon>
        <taxon>Embryophyta</taxon>
        <taxon>Tracheophyta</taxon>
        <taxon>Spermatophyta</taxon>
        <taxon>Magnoliopsida</taxon>
        <taxon>eudicotyledons</taxon>
        <taxon>Gunneridae</taxon>
        <taxon>Pentapetalae</taxon>
        <taxon>asterids</taxon>
        <taxon>lamiids</taxon>
        <taxon>Lamiales</taxon>
        <taxon>Oleaceae</taxon>
        <taxon>Forsythieae</taxon>
        <taxon>Abeliophyllum</taxon>
    </lineage>
</organism>
<sequence>MDIAHLFDISLTNLSLLPLVLIYWRTPQVESYKVNTDGCIKDRFASGRGLLGIHQVIVFAPSSLHMPEQVDYIQGGQRQQNNPCSNTYNLGWRNHPNFSWKDNQNNFIPQFQQPEKSTSLEDSISKFMERTEQFMNKTETNFQNQGAVIKNLETQMGQMAITLSGRAPSTLPSNTEVNPKDHVKAITTRSRVQLPEIHVKRSVANKEMVTSTDEEHVEQTEQTTAMKESSGTPQVKATIRIKAYDPPIPFP</sequence>
<comment type="caution">
    <text evidence="3">The sequence shown here is derived from an EMBL/GenBank/DDBJ whole genome shotgun (WGS) entry which is preliminary data.</text>
</comment>
<evidence type="ECO:0000256" key="1">
    <source>
        <dbReference type="SAM" id="MobiDB-lite"/>
    </source>
</evidence>
<feature type="signal peptide" evidence="2">
    <location>
        <begin position="1"/>
        <end position="31"/>
    </location>
</feature>
<keyword evidence="2" id="KW-0732">Signal</keyword>